<feature type="non-terminal residue" evidence="1">
    <location>
        <position position="1"/>
    </location>
</feature>
<accession>A0AAE0SS26</accession>
<organism evidence="1 2">
    <name type="scientific">Potamilus streckersoni</name>
    <dbReference type="NCBI Taxonomy" id="2493646"/>
    <lineage>
        <taxon>Eukaryota</taxon>
        <taxon>Metazoa</taxon>
        <taxon>Spiralia</taxon>
        <taxon>Lophotrochozoa</taxon>
        <taxon>Mollusca</taxon>
        <taxon>Bivalvia</taxon>
        <taxon>Autobranchia</taxon>
        <taxon>Heteroconchia</taxon>
        <taxon>Palaeoheterodonta</taxon>
        <taxon>Unionida</taxon>
        <taxon>Unionoidea</taxon>
        <taxon>Unionidae</taxon>
        <taxon>Ambleminae</taxon>
        <taxon>Lampsilini</taxon>
        <taxon>Potamilus</taxon>
    </lineage>
</organism>
<reference evidence="1" key="1">
    <citation type="journal article" date="2021" name="Genome Biol. Evol.">
        <title>A High-Quality Reference Genome for a Parasitic Bivalve with Doubly Uniparental Inheritance (Bivalvia: Unionida).</title>
        <authorList>
            <person name="Smith C.H."/>
        </authorList>
    </citation>
    <scope>NUCLEOTIDE SEQUENCE</scope>
    <source>
        <strain evidence="1">CHS0354</strain>
    </source>
</reference>
<sequence length="76" mass="8806">KSKSILQTIPALFILFPKRLWLHDMRSMVNCQITLKTRKYCCWKEVFLGSYNSSGNGVYMNEAALNLTTVQDGFWV</sequence>
<name>A0AAE0SS26_9BIVA</name>
<comment type="caution">
    <text evidence="1">The sequence shown here is derived from an EMBL/GenBank/DDBJ whole genome shotgun (WGS) entry which is preliminary data.</text>
</comment>
<proteinExistence type="predicted"/>
<protein>
    <submittedName>
        <fullName evidence="1">Uncharacterized protein</fullName>
    </submittedName>
</protein>
<reference evidence="1" key="2">
    <citation type="journal article" date="2021" name="Genome Biol. Evol.">
        <title>Developing a high-quality reference genome for a parasitic bivalve with doubly uniparental inheritance (Bivalvia: Unionida).</title>
        <authorList>
            <person name="Smith C.H."/>
        </authorList>
    </citation>
    <scope>NUCLEOTIDE SEQUENCE</scope>
    <source>
        <strain evidence="1">CHS0354</strain>
        <tissue evidence="1">Mantle</tissue>
    </source>
</reference>
<evidence type="ECO:0000313" key="1">
    <source>
        <dbReference type="EMBL" id="KAK3596573.1"/>
    </source>
</evidence>
<reference evidence="1" key="3">
    <citation type="submission" date="2023-05" db="EMBL/GenBank/DDBJ databases">
        <authorList>
            <person name="Smith C.H."/>
        </authorList>
    </citation>
    <scope>NUCLEOTIDE SEQUENCE</scope>
    <source>
        <strain evidence="1">CHS0354</strain>
        <tissue evidence="1">Mantle</tissue>
    </source>
</reference>
<dbReference type="AlphaFoldDB" id="A0AAE0SS26"/>
<gene>
    <name evidence="1" type="ORF">CHS0354_015105</name>
</gene>
<keyword evidence="2" id="KW-1185">Reference proteome</keyword>
<dbReference type="EMBL" id="JAEAOA010000940">
    <property type="protein sequence ID" value="KAK3596573.1"/>
    <property type="molecule type" value="Genomic_DNA"/>
</dbReference>
<evidence type="ECO:0000313" key="2">
    <source>
        <dbReference type="Proteomes" id="UP001195483"/>
    </source>
</evidence>
<dbReference type="Proteomes" id="UP001195483">
    <property type="component" value="Unassembled WGS sequence"/>
</dbReference>